<evidence type="ECO:0000313" key="2">
    <source>
        <dbReference type="Proteomes" id="UP000789901"/>
    </source>
</evidence>
<feature type="non-terminal residue" evidence="1">
    <location>
        <position position="42"/>
    </location>
</feature>
<sequence length="42" mass="5064">MYLLRNLKYDYCYTTFNDEPFFTRFLCSFPNMVSPSINLVAQ</sequence>
<protein>
    <submittedName>
        <fullName evidence="1">45497_t:CDS:1</fullName>
    </submittedName>
</protein>
<comment type="caution">
    <text evidence="1">The sequence shown here is derived from an EMBL/GenBank/DDBJ whole genome shotgun (WGS) entry which is preliminary data.</text>
</comment>
<proteinExistence type="predicted"/>
<accession>A0ABN7X1C7</accession>
<evidence type="ECO:0000313" key="1">
    <source>
        <dbReference type="EMBL" id="CAG8845643.1"/>
    </source>
</evidence>
<reference evidence="1 2" key="1">
    <citation type="submission" date="2021-06" db="EMBL/GenBank/DDBJ databases">
        <authorList>
            <person name="Kallberg Y."/>
            <person name="Tangrot J."/>
            <person name="Rosling A."/>
        </authorList>
    </citation>
    <scope>NUCLEOTIDE SEQUENCE [LARGE SCALE GENOMIC DNA]</scope>
    <source>
        <strain evidence="1 2">120-4 pot B 10/14</strain>
    </source>
</reference>
<dbReference type="EMBL" id="CAJVQB010080376">
    <property type="protein sequence ID" value="CAG8845643.1"/>
    <property type="molecule type" value="Genomic_DNA"/>
</dbReference>
<name>A0ABN7X1C7_GIGMA</name>
<gene>
    <name evidence="1" type="ORF">GMARGA_LOCUS37754</name>
</gene>
<dbReference type="Proteomes" id="UP000789901">
    <property type="component" value="Unassembled WGS sequence"/>
</dbReference>
<keyword evidence="2" id="KW-1185">Reference proteome</keyword>
<organism evidence="1 2">
    <name type="scientific">Gigaspora margarita</name>
    <dbReference type="NCBI Taxonomy" id="4874"/>
    <lineage>
        <taxon>Eukaryota</taxon>
        <taxon>Fungi</taxon>
        <taxon>Fungi incertae sedis</taxon>
        <taxon>Mucoromycota</taxon>
        <taxon>Glomeromycotina</taxon>
        <taxon>Glomeromycetes</taxon>
        <taxon>Diversisporales</taxon>
        <taxon>Gigasporaceae</taxon>
        <taxon>Gigaspora</taxon>
    </lineage>
</organism>